<comment type="caution">
    <text evidence="2">The sequence shown here is derived from an EMBL/GenBank/DDBJ whole genome shotgun (WGS) entry which is preliminary data.</text>
</comment>
<name>A0A7X6DPJ9_9BACT</name>
<protein>
    <submittedName>
        <fullName evidence="2">Malto-oligosyltrehalose synthase</fullName>
    </submittedName>
</protein>
<dbReference type="Proteomes" id="UP000534783">
    <property type="component" value="Unassembled WGS sequence"/>
</dbReference>
<dbReference type="GO" id="GO:0005992">
    <property type="term" value="P:trehalose biosynthetic process"/>
    <property type="evidence" value="ECO:0007669"/>
    <property type="project" value="TreeGrafter"/>
</dbReference>
<dbReference type="InterPro" id="IPR006047">
    <property type="entry name" value="GH13_cat_dom"/>
</dbReference>
<dbReference type="GO" id="GO:0030980">
    <property type="term" value="P:alpha-glucan catabolic process"/>
    <property type="evidence" value="ECO:0007669"/>
    <property type="project" value="TreeGrafter"/>
</dbReference>
<dbReference type="PANTHER" id="PTHR10357:SF216">
    <property type="entry name" value="MALTOOLIGOSYL TREHALOSE SYNTHASE-RELATED"/>
    <property type="match status" value="1"/>
</dbReference>
<dbReference type="SUPFAM" id="SSF51445">
    <property type="entry name" value="(Trans)glycosidases"/>
    <property type="match status" value="1"/>
</dbReference>
<evidence type="ECO:0000313" key="3">
    <source>
        <dbReference type="Proteomes" id="UP000534783"/>
    </source>
</evidence>
<dbReference type="Pfam" id="PF00128">
    <property type="entry name" value="Alpha-amylase"/>
    <property type="match status" value="1"/>
</dbReference>
<keyword evidence="3" id="KW-1185">Reference proteome</keyword>
<dbReference type="PANTHER" id="PTHR10357">
    <property type="entry name" value="ALPHA-AMYLASE FAMILY MEMBER"/>
    <property type="match status" value="1"/>
</dbReference>
<dbReference type="InterPro" id="IPR012767">
    <property type="entry name" value="Trehalose_TreY"/>
</dbReference>
<dbReference type="InterPro" id="IPR017853">
    <property type="entry name" value="GH"/>
</dbReference>
<dbReference type="NCBIfam" id="TIGR02401">
    <property type="entry name" value="trehalose_TreY"/>
    <property type="match status" value="1"/>
</dbReference>
<sequence>MSQTPPFGKDRIDAFIHAFIARFSDIEIAPAATYRAQFNHRFRFSDAAQIIPYLNDLGITHLYASPYLQARPKSLHGYDICNHNALNPEIGSEADHAGMVDALRRHDLGHILDIVPNHMGVTENQWWLDVLENGRNSPFAHYFDIDWHPIKKELSGKVLLPVLGDQYGKVLENQELKLVFFEGAFWVTYYENRFPISPRTYPRLLRHRLEALEKEMGDDPESLQEYHGITLALLHLPAEIQSDPQRVAEERRQIDWIKRRLAKLYQAEGKIRQFIDANVALFNGRKGDPRSFDLLDQLLNDQSYRLSYWRVASDEINYRRFFDVNELASIAMERKEVFEETHRLIFQFIQEGKLDGLRVDHPDGLYDPVDYFRRLQKRCFVLRGMRQIPEEMPEEERKRVEERLAEAADRFLASRTRPGVRLPYYVIVEKILSKGERLPERWPVHGTVGYEYLNAVNALFVDSRHAKRFDEIYADFNGRKGRFFDIVYERKKFIMNTTMASEINVLSHQLNRLSEKDRLSRDFTLYSLRDAIREVIACFPIYRTYITRLERLEEHDRKFIEMAVTKAKQRSPATDISIFDYLKRILLMQHPEYFTEEDRMEQLAFVQKFQQCTGPIMAKGLEDTTFYVYNRLVSLNEVGGDPQTFGISISDFHAQNAERLERWPYSMLATSTHDTKRSEDVRARINVLSEMPDAWQAAATRWADLNRAKKSELEGDPAPDANEEYLLYQTLLGAWPFGEPSSGEYQEFVKRIQAYMMKASKEAKVNTSWISPNEAYDQALSAFIEAILDPGRSGPFLADFRTLQRKVAHFGIFNSLSQLLLKIASPGVPDLYQGCELFDLSLVDPDNRRPIDYPSRMRRLEGLKKEVMSDLPSPSLIQRLLREKEEGTIKLFVTWRAMNFRRAHRRLFLNGAYLPHEVIGPGKEHLIAFSRKLNQERVVVAAPRFLSVWMDGRLDDPIGAVWEGVDLLLEGEEPGAAYLNVLTGERIEAEEKNGKTVLPFHSIFKTFPLGLLSKQPEA</sequence>
<gene>
    <name evidence="2" type="primary">treY</name>
    <name evidence="2" type="ORF">MNODULE_09380</name>
</gene>
<dbReference type="AlphaFoldDB" id="A0A7X6DPJ9"/>
<reference evidence="2 3" key="1">
    <citation type="journal article" date="2020" name="Nature">
        <title>Bacterial chemolithoautotrophy via manganese oxidation.</title>
        <authorList>
            <person name="Yu H."/>
            <person name="Leadbetter J.R."/>
        </authorList>
    </citation>
    <scope>NUCLEOTIDE SEQUENCE [LARGE SCALE GENOMIC DNA]</scope>
    <source>
        <strain evidence="2 3">Mn-1</strain>
    </source>
</reference>
<accession>A0A7X6DPJ9</accession>
<dbReference type="SMART" id="SM00642">
    <property type="entry name" value="Aamy"/>
    <property type="match status" value="1"/>
</dbReference>
<organism evidence="2 3">
    <name type="scientific">Candidatus Manganitrophus noduliformans</name>
    <dbReference type="NCBI Taxonomy" id="2606439"/>
    <lineage>
        <taxon>Bacteria</taxon>
        <taxon>Pseudomonadati</taxon>
        <taxon>Nitrospirota</taxon>
        <taxon>Nitrospiria</taxon>
        <taxon>Candidatus Troglogloeales</taxon>
        <taxon>Candidatus Manganitrophaceae</taxon>
        <taxon>Candidatus Manganitrophus</taxon>
    </lineage>
</organism>
<proteinExistence type="predicted"/>
<feature type="domain" description="Glycosyl hydrolase family 13 catalytic" evidence="1">
    <location>
        <begin position="17"/>
        <end position="792"/>
    </location>
</feature>
<evidence type="ECO:0000313" key="2">
    <source>
        <dbReference type="EMBL" id="NKE70949.1"/>
    </source>
</evidence>
<dbReference type="Gene3D" id="3.20.20.80">
    <property type="entry name" value="Glycosidases"/>
    <property type="match status" value="4"/>
</dbReference>
<dbReference type="EMBL" id="VTOW01000002">
    <property type="protein sequence ID" value="NKE70949.1"/>
    <property type="molecule type" value="Genomic_DNA"/>
</dbReference>
<evidence type="ECO:0000259" key="1">
    <source>
        <dbReference type="SMART" id="SM00642"/>
    </source>
</evidence>
<dbReference type="GO" id="GO:0047470">
    <property type="term" value="F:(1,4)-alpha-D-glucan 1-alpha-D-glucosylmutase activity"/>
    <property type="evidence" value="ECO:0007669"/>
    <property type="project" value="TreeGrafter"/>
</dbReference>
<dbReference type="CDD" id="cd11336">
    <property type="entry name" value="AmyAc_MTSase"/>
    <property type="match status" value="1"/>
</dbReference>
<dbReference type="RefSeq" id="WP_168059295.1">
    <property type="nucleotide sequence ID" value="NZ_VTOW01000002.1"/>
</dbReference>